<dbReference type="GO" id="GO:0006260">
    <property type="term" value="P:DNA replication"/>
    <property type="evidence" value="ECO:0007669"/>
    <property type="project" value="UniProtKB-KW"/>
</dbReference>
<dbReference type="InterPro" id="IPR001679">
    <property type="entry name" value="DNA_ligase"/>
</dbReference>
<dbReference type="Gene3D" id="2.40.50.140">
    <property type="entry name" value="Nucleic acid-binding proteins"/>
    <property type="match status" value="1"/>
</dbReference>
<dbReference type="InterPro" id="IPR004150">
    <property type="entry name" value="NAD_DNA_ligase_OB"/>
</dbReference>
<dbReference type="Gene3D" id="3.30.470.30">
    <property type="entry name" value="DNA ligase/mRNA capping enzyme"/>
    <property type="match status" value="1"/>
</dbReference>
<dbReference type="InterPro" id="IPR012340">
    <property type="entry name" value="NA-bd_OB-fold"/>
</dbReference>
<keyword evidence="7" id="KW-0460">Magnesium</keyword>
<dbReference type="SMART" id="SM00532">
    <property type="entry name" value="LIGANc"/>
    <property type="match status" value="1"/>
</dbReference>
<keyword evidence="6" id="KW-0862">Zinc</keyword>
<gene>
    <name evidence="13" type="ORF">CYCCA115_LOCUS8938</name>
</gene>
<dbReference type="EMBL" id="CAKOGP040001224">
    <property type="protein sequence ID" value="CAJ1944539.1"/>
    <property type="molecule type" value="Genomic_DNA"/>
</dbReference>
<keyword evidence="14" id="KW-1185">Reference proteome</keyword>
<dbReference type="Pfam" id="PF01653">
    <property type="entry name" value="DNA_ligase_aden"/>
    <property type="match status" value="1"/>
</dbReference>
<dbReference type="InterPro" id="IPR013840">
    <property type="entry name" value="DNAligase_N"/>
</dbReference>
<dbReference type="GO" id="GO:0006281">
    <property type="term" value="P:DNA repair"/>
    <property type="evidence" value="ECO:0007669"/>
    <property type="project" value="UniProtKB-KW"/>
</dbReference>
<dbReference type="AlphaFoldDB" id="A0AAD2CV86"/>
<dbReference type="SUPFAM" id="SSF50249">
    <property type="entry name" value="Nucleic acid-binding proteins"/>
    <property type="match status" value="1"/>
</dbReference>
<dbReference type="SUPFAM" id="SSF56091">
    <property type="entry name" value="DNA ligase/mRNA capping enzyme, catalytic domain"/>
    <property type="match status" value="1"/>
</dbReference>
<dbReference type="GO" id="GO:0003911">
    <property type="term" value="F:DNA ligase (NAD+) activity"/>
    <property type="evidence" value="ECO:0007669"/>
    <property type="project" value="UniProtKB-EC"/>
</dbReference>
<dbReference type="PROSITE" id="PS50172">
    <property type="entry name" value="BRCT"/>
    <property type="match status" value="1"/>
</dbReference>
<accession>A0AAD2CV86</accession>
<evidence type="ECO:0000256" key="6">
    <source>
        <dbReference type="ARBA" id="ARBA00022833"/>
    </source>
</evidence>
<proteinExistence type="inferred from homology"/>
<evidence type="ECO:0000256" key="1">
    <source>
        <dbReference type="ARBA" id="ARBA00012722"/>
    </source>
</evidence>
<dbReference type="Gene3D" id="3.40.50.10190">
    <property type="entry name" value="BRCT domain"/>
    <property type="match status" value="1"/>
</dbReference>
<feature type="domain" description="BRCT" evidence="12">
    <location>
        <begin position="758"/>
        <end position="842"/>
    </location>
</feature>
<keyword evidence="11" id="KW-0175">Coiled coil</keyword>
<keyword evidence="5" id="KW-0227">DNA damage</keyword>
<evidence type="ECO:0000256" key="5">
    <source>
        <dbReference type="ARBA" id="ARBA00022763"/>
    </source>
</evidence>
<keyword evidence="9" id="KW-0234">DNA repair</keyword>
<dbReference type="NCBIfam" id="NF005932">
    <property type="entry name" value="PRK07956.1"/>
    <property type="match status" value="1"/>
</dbReference>
<dbReference type="InterPro" id="IPR001357">
    <property type="entry name" value="BRCT_dom"/>
</dbReference>
<evidence type="ECO:0000256" key="7">
    <source>
        <dbReference type="ARBA" id="ARBA00022842"/>
    </source>
</evidence>
<dbReference type="PROSITE" id="PS01056">
    <property type="entry name" value="DNA_LIGASE_N2"/>
    <property type="match status" value="1"/>
</dbReference>
<evidence type="ECO:0000259" key="12">
    <source>
        <dbReference type="PROSITE" id="PS50172"/>
    </source>
</evidence>
<dbReference type="InterPro" id="IPR033136">
    <property type="entry name" value="DNA_ligase_CS"/>
</dbReference>
<evidence type="ECO:0000256" key="4">
    <source>
        <dbReference type="ARBA" id="ARBA00022723"/>
    </source>
</evidence>
<evidence type="ECO:0000256" key="10">
    <source>
        <dbReference type="ARBA" id="ARBA00034005"/>
    </source>
</evidence>
<feature type="coiled-coil region" evidence="11">
    <location>
        <begin position="722"/>
        <end position="749"/>
    </location>
</feature>
<organism evidence="13 14">
    <name type="scientific">Cylindrotheca closterium</name>
    <dbReference type="NCBI Taxonomy" id="2856"/>
    <lineage>
        <taxon>Eukaryota</taxon>
        <taxon>Sar</taxon>
        <taxon>Stramenopiles</taxon>
        <taxon>Ochrophyta</taxon>
        <taxon>Bacillariophyta</taxon>
        <taxon>Bacillariophyceae</taxon>
        <taxon>Bacillariophycidae</taxon>
        <taxon>Bacillariales</taxon>
        <taxon>Bacillariaceae</taxon>
        <taxon>Cylindrotheca</taxon>
    </lineage>
</organism>
<dbReference type="SMART" id="SM00292">
    <property type="entry name" value="BRCT"/>
    <property type="match status" value="1"/>
</dbReference>
<sequence>MLRARSALAFRAVPFLRKTRCKQPSTIRWLATKTDDETRIYDELKWLSSEIIRNDELYYNEQPILEDEEFDALVRRENEIKTQFPKLLKKLQKESGLGAEATRDGRVGSQSNVVERKKRKHLRPMLSLDNAHDEPQLLSWLNRVSKATVEVMSESGSSSESSDDSTVWILTEPKLDGVSLSLRYEIETLKDGNQSYELSWASTRGDGRVGQDVTEAVSSIPDIPKSLSVIDKIRPKKGDEMVSILEIRGEVVFPKTQFEALSTNFTFSNTRNAAAGILLRKPSEDPEEAEEAKELQGQLQFYAYDVVGDKGAFSNGLDNRAMMQEWGFVVPAPAIVTDLEYTRNSTQEEFLEQMNINQMLVYYESLRRHRLGLGPDSSVDYNWRDFDMDGCVHKVANPDIKQEMGRSMKSPNWAVAHKYPAISAVTELIDVIVQVGRTGALTPVAILKPVAVGGVNISRATLHNFDHMQEMLGNVTSVLVNTSVLVRRAGDVIPQVVSRVGDASTNENRNNESDDWISLETPKHCPACGSDVAWEETNGTAIGPVVRCTGPPMLCRPQAITTLAHAYSRDALDVTGLSESRIQQLMDADLLKYPADIFNYKEKDWERLQELPRWGPKSVKNLQSVTHKVATQGIPLRRFLYSLGLRHMGKHSSELVASTFGTKEEFFKAMDTGLTWEKPTIDEEKEEEEDEEIYLEHPFSKLNGQLGIGESVMSSLLSFAKNKDLSEAAKELASAIKILDEQKVEYQDTAVPSEGKDDVSKPWRGMRVVFTGAIPDFSRSSAHSAAKSLGAKATPGSVSKSTDLVVYGDKGGKKLKQAIQYGVTTMTAEEFIQLVKEHDLVD</sequence>
<reference evidence="13" key="1">
    <citation type="submission" date="2023-08" db="EMBL/GenBank/DDBJ databases">
        <authorList>
            <person name="Audoor S."/>
            <person name="Bilcke G."/>
        </authorList>
    </citation>
    <scope>NUCLEOTIDE SEQUENCE</scope>
</reference>
<evidence type="ECO:0000313" key="13">
    <source>
        <dbReference type="EMBL" id="CAJ1944539.1"/>
    </source>
</evidence>
<dbReference type="Gene3D" id="1.10.150.20">
    <property type="entry name" value="5' to 3' exonuclease, C-terminal subdomain"/>
    <property type="match status" value="2"/>
</dbReference>
<evidence type="ECO:0000313" key="14">
    <source>
        <dbReference type="Proteomes" id="UP001295423"/>
    </source>
</evidence>
<comment type="catalytic activity">
    <reaction evidence="10">
        <text>NAD(+) + (deoxyribonucleotide)n-3'-hydroxyl + 5'-phospho-(deoxyribonucleotide)m = (deoxyribonucleotide)n+m + AMP + beta-nicotinamide D-nucleotide.</text>
        <dbReference type="EC" id="6.5.1.2"/>
    </reaction>
</comment>
<dbReference type="SUPFAM" id="SSF47781">
    <property type="entry name" value="RuvA domain 2-like"/>
    <property type="match status" value="1"/>
</dbReference>
<evidence type="ECO:0000256" key="9">
    <source>
        <dbReference type="ARBA" id="ARBA00023204"/>
    </source>
</evidence>
<dbReference type="GO" id="GO:0046872">
    <property type="term" value="F:metal ion binding"/>
    <property type="evidence" value="ECO:0007669"/>
    <property type="project" value="UniProtKB-KW"/>
</dbReference>
<dbReference type="InterPro" id="IPR036420">
    <property type="entry name" value="BRCT_dom_sf"/>
</dbReference>
<keyword evidence="8" id="KW-0520">NAD</keyword>
<keyword evidence="4" id="KW-0479">Metal-binding</keyword>
<dbReference type="HAMAP" id="MF_01588">
    <property type="entry name" value="DNA_ligase_A"/>
    <property type="match status" value="1"/>
</dbReference>
<dbReference type="InterPro" id="IPR010994">
    <property type="entry name" value="RuvA_2-like"/>
</dbReference>
<dbReference type="Pfam" id="PF00533">
    <property type="entry name" value="BRCT"/>
    <property type="match status" value="1"/>
</dbReference>
<evidence type="ECO:0000256" key="8">
    <source>
        <dbReference type="ARBA" id="ARBA00023027"/>
    </source>
</evidence>
<protein>
    <recommendedName>
        <fullName evidence="1">DNA ligase (NAD(+))</fullName>
        <ecNumber evidence="1">6.5.1.2</ecNumber>
    </recommendedName>
</protein>
<evidence type="ECO:0000256" key="2">
    <source>
        <dbReference type="ARBA" id="ARBA00022598"/>
    </source>
</evidence>
<dbReference type="Gene3D" id="1.10.287.610">
    <property type="entry name" value="Helix hairpin bin"/>
    <property type="match status" value="1"/>
</dbReference>
<keyword evidence="2" id="KW-0436">Ligase</keyword>
<keyword evidence="3" id="KW-0235">DNA replication</keyword>
<dbReference type="CDD" id="cd17748">
    <property type="entry name" value="BRCT_DNA_ligase_like"/>
    <property type="match status" value="1"/>
</dbReference>
<evidence type="ECO:0000256" key="3">
    <source>
        <dbReference type="ARBA" id="ARBA00022705"/>
    </source>
</evidence>
<evidence type="ECO:0000256" key="11">
    <source>
        <dbReference type="SAM" id="Coils"/>
    </source>
</evidence>
<name>A0AAD2CV86_9STRA</name>
<dbReference type="Pfam" id="PF03120">
    <property type="entry name" value="OB_DNA_ligase"/>
    <property type="match status" value="1"/>
</dbReference>
<dbReference type="Proteomes" id="UP001295423">
    <property type="component" value="Unassembled WGS sequence"/>
</dbReference>
<dbReference type="InterPro" id="IPR013839">
    <property type="entry name" value="DNAligase_adenylation"/>
</dbReference>
<comment type="caution">
    <text evidence="13">The sequence shown here is derived from an EMBL/GenBank/DDBJ whole genome shotgun (WGS) entry which is preliminary data.</text>
</comment>
<dbReference type="SUPFAM" id="SSF52113">
    <property type="entry name" value="BRCT domain"/>
    <property type="match status" value="1"/>
</dbReference>
<dbReference type="EC" id="6.5.1.2" evidence="1"/>